<accession>A0A328TY84</accession>
<dbReference type="GO" id="GO:0005506">
    <property type="term" value="F:iron ion binding"/>
    <property type="evidence" value="ECO:0007669"/>
    <property type="project" value="UniProtKB-ARBA"/>
</dbReference>
<keyword evidence="2" id="KW-1185">Reference proteome</keyword>
<dbReference type="PANTHER" id="PTHR20883">
    <property type="entry name" value="PHYTANOYL-COA DIOXYGENASE DOMAIN CONTAINING 1"/>
    <property type="match status" value="1"/>
</dbReference>
<reference evidence="1 2" key="1">
    <citation type="submission" date="2018-06" db="EMBL/GenBank/DDBJ databases">
        <title>Paenibacillus montanisoli sp. nov., isolated from mountain area soil.</title>
        <authorList>
            <person name="Wu M."/>
        </authorList>
    </citation>
    <scope>NUCLEOTIDE SEQUENCE [LARGE SCALE GENOMIC DNA]</scope>
    <source>
        <strain evidence="1 2">RA17</strain>
    </source>
</reference>
<dbReference type="SUPFAM" id="SSF51197">
    <property type="entry name" value="Clavaminate synthase-like"/>
    <property type="match status" value="1"/>
</dbReference>
<dbReference type="Proteomes" id="UP000249260">
    <property type="component" value="Unassembled WGS sequence"/>
</dbReference>
<name>A0A328TY84_9BACL</name>
<dbReference type="AlphaFoldDB" id="A0A328TY84"/>
<dbReference type="Pfam" id="PF05721">
    <property type="entry name" value="PhyH"/>
    <property type="match status" value="1"/>
</dbReference>
<gene>
    <name evidence="1" type="ORF">DL346_23810</name>
</gene>
<dbReference type="OrthoDB" id="9814777at2"/>
<dbReference type="GO" id="GO:0016706">
    <property type="term" value="F:2-oxoglutarate-dependent dioxygenase activity"/>
    <property type="evidence" value="ECO:0007669"/>
    <property type="project" value="UniProtKB-ARBA"/>
</dbReference>
<evidence type="ECO:0008006" key="3">
    <source>
        <dbReference type="Google" id="ProtNLM"/>
    </source>
</evidence>
<evidence type="ECO:0000313" key="2">
    <source>
        <dbReference type="Proteomes" id="UP000249260"/>
    </source>
</evidence>
<proteinExistence type="predicted"/>
<comment type="caution">
    <text evidence="1">The sequence shown here is derived from an EMBL/GenBank/DDBJ whole genome shotgun (WGS) entry which is preliminary data.</text>
</comment>
<dbReference type="Gene3D" id="2.60.120.620">
    <property type="entry name" value="q2cbj1_9rhob like domain"/>
    <property type="match status" value="1"/>
</dbReference>
<dbReference type="InterPro" id="IPR008775">
    <property type="entry name" value="Phytyl_CoA_dOase-like"/>
</dbReference>
<evidence type="ECO:0000313" key="1">
    <source>
        <dbReference type="EMBL" id="RAP74101.1"/>
    </source>
</evidence>
<organism evidence="1 2">
    <name type="scientific">Paenibacillus montanisoli</name>
    <dbReference type="NCBI Taxonomy" id="2081970"/>
    <lineage>
        <taxon>Bacteria</taxon>
        <taxon>Bacillati</taxon>
        <taxon>Bacillota</taxon>
        <taxon>Bacilli</taxon>
        <taxon>Bacillales</taxon>
        <taxon>Paenibacillaceae</taxon>
        <taxon>Paenibacillus</taxon>
    </lineage>
</organism>
<sequence>MRRTKKMPYANGMPTPEDIAFFKENGYWISPKIISDERLEKLRDRMERVYKHEFETGISPTAAWSHETSRPNSLRKTDNAHWSDLTIRALAYDPLIGKIAAALSGADTIRFWEDQLLLKPARSGGNAANVGWHQDYHYWPCYQNSETLLTAWVAYDDVDEENGCMQMVPGSHRCGVLQGSDFYEQDLRKQMDYIAATMEQCAGPVPIVMKAGQISFHHSLTIHGSGPNVSDRVRRSSALHYVTGETRYRAGYADGYAEIQQFVAAGGKDGDIVHGEMFPVVYKRA</sequence>
<protein>
    <recommendedName>
        <fullName evidence="3">Phytanoyl-CoA dioxygenase family protein</fullName>
    </recommendedName>
</protein>
<dbReference type="PANTHER" id="PTHR20883:SF48">
    <property type="entry name" value="ECTOINE DIOXYGENASE"/>
    <property type="match status" value="1"/>
</dbReference>
<dbReference type="EMBL" id="QLUW01000005">
    <property type="protein sequence ID" value="RAP74101.1"/>
    <property type="molecule type" value="Genomic_DNA"/>
</dbReference>